<evidence type="ECO:0000256" key="1">
    <source>
        <dbReference type="SAM" id="MobiDB-lite"/>
    </source>
</evidence>
<dbReference type="SMART" id="SM00670">
    <property type="entry name" value="PINc"/>
    <property type="match status" value="1"/>
</dbReference>
<sequence length="632" mass="72332">MGKEKNSSKSNLPKMNHNSMVQKKRKLKTTVILVNNNTTKSDGIRSIVASTSGGRSSKQHHDVTTCTQECQPSKNSKNHTLQEMHRNVNQKLSAFSGEDVMEWEPTEKEVMETLLEMRKDFSARKTFSCIENSTRRLEPNSNVAAHLVIDTNIFLSHLPIVKTLTENKEFSSRVQILVPWMVLQELDFMKSNRQNKINLETVARKAAAFILEQINKKNNFFRSQTLTEFKNCINLLPDENADDKILQWCLYLKNEMLSDIILLSNDVLFCAKASANGIQPMQSANFIQILRQMLLVQTTCGSGQGLTNFVKDTRHFSEDALNETQRTSNHQQGPCRENKDVCAASFLYQFEECIVDSISQLLEYEMKQVYEDIWHQIVLIKPPWNLRDLLRCIDKHWIAVFGYIYPKDMHQKLNHLSNMWKNIKTKNTVKQEEREMILQSCICILQLIQRTRKQFHYTLQKAIDGLQGLLQQDAKLNDAFILDLFTRVWGRFNFICGTLSDAVGVAHPGIQYEPDSTVPTFQEVRDGLQKLKPLLLRTEGTMSSFLQNSGTSPMCRVTLRQDNSLLDLSHCILLSISELGLQVEETATAASSLSRAMAHFASNAQHKQKMEVGLEQLRVYIRVLDSVASKLH</sequence>
<gene>
    <name evidence="2" type="ORF">APZ42_013273</name>
</gene>
<dbReference type="SUPFAM" id="SSF88723">
    <property type="entry name" value="PIN domain-like"/>
    <property type="match status" value="1"/>
</dbReference>
<name>A0A0P5CZH0_9CRUS</name>
<dbReference type="OrthoDB" id="548295at2759"/>
<evidence type="ECO:0000313" key="2">
    <source>
        <dbReference type="EMBL" id="KZS20132.1"/>
    </source>
</evidence>
<accession>A0A0P5CZH0</accession>
<dbReference type="AlphaFoldDB" id="A0A0P5CZH0"/>
<dbReference type="InterPro" id="IPR002716">
    <property type="entry name" value="PIN_dom"/>
</dbReference>
<keyword evidence="3" id="KW-1185">Reference proteome</keyword>
<dbReference type="InterPro" id="IPR052626">
    <property type="entry name" value="SWT1_Regulator"/>
</dbReference>
<comment type="caution">
    <text evidence="2">The sequence shown here is derived from an EMBL/GenBank/DDBJ whole genome shotgun (WGS) entry which is preliminary data.</text>
</comment>
<feature type="region of interest" description="Disordered" evidence="1">
    <location>
        <begin position="1"/>
        <end position="25"/>
    </location>
</feature>
<reference evidence="2 3" key="1">
    <citation type="submission" date="2016-03" db="EMBL/GenBank/DDBJ databases">
        <title>EvidentialGene: Evidence-directed Construction of Genes on Genomes.</title>
        <authorList>
            <person name="Gilbert D.G."/>
            <person name="Choi J.-H."/>
            <person name="Mockaitis K."/>
            <person name="Colbourne J."/>
            <person name="Pfrender M."/>
        </authorList>
    </citation>
    <scope>NUCLEOTIDE SEQUENCE [LARGE SCALE GENOMIC DNA]</scope>
    <source>
        <strain evidence="2 3">Xinb3</strain>
        <tissue evidence="2">Complete organism</tissue>
    </source>
</reference>
<protein>
    <submittedName>
        <fullName evidence="2">Uncharacterized protein</fullName>
    </submittedName>
</protein>
<dbReference type="CDD" id="cd18727">
    <property type="entry name" value="PIN_Swt1-like"/>
    <property type="match status" value="1"/>
</dbReference>
<proteinExistence type="predicted"/>
<dbReference type="STRING" id="35525.A0A0P5CZH0"/>
<dbReference type="Pfam" id="PF13638">
    <property type="entry name" value="PIN_4"/>
    <property type="match status" value="1"/>
</dbReference>
<feature type="compositionally biased region" description="Polar residues" evidence="1">
    <location>
        <begin position="8"/>
        <end position="21"/>
    </location>
</feature>
<dbReference type="Proteomes" id="UP000076858">
    <property type="component" value="Unassembled WGS sequence"/>
</dbReference>
<dbReference type="PANTHER" id="PTHR16161">
    <property type="entry name" value="TRANSCRIPTIONAL PROTEIN SWT1"/>
    <property type="match status" value="1"/>
</dbReference>
<dbReference type="EMBL" id="LRGB01000245">
    <property type="protein sequence ID" value="KZS20132.1"/>
    <property type="molecule type" value="Genomic_DNA"/>
</dbReference>
<dbReference type="Gene3D" id="3.40.50.1010">
    <property type="entry name" value="5'-nuclease"/>
    <property type="match status" value="1"/>
</dbReference>
<evidence type="ECO:0000313" key="3">
    <source>
        <dbReference type="Proteomes" id="UP000076858"/>
    </source>
</evidence>
<organism evidence="2 3">
    <name type="scientific">Daphnia magna</name>
    <dbReference type="NCBI Taxonomy" id="35525"/>
    <lineage>
        <taxon>Eukaryota</taxon>
        <taxon>Metazoa</taxon>
        <taxon>Ecdysozoa</taxon>
        <taxon>Arthropoda</taxon>
        <taxon>Crustacea</taxon>
        <taxon>Branchiopoda</taxon>
        <taxon>Diplostraca</taxon>
        <taxon>Cladocera</taxon>
        <taxon>Anomopoda</taxon>
        <taxon>Daphniidae</taxon>
        <taxon>Daphnia</taxon>
    </lineage>
</organism>
<dbReference type="PANTHER" id="PTHR16161:SF0">
    <property type="entry name" value="TRANSCRIPTIONAL PROTEIN SWT1"/>
    <property type="match status" value="1"/>
</dbReference>
<dbReference type="GO" id="GO:0005634">
    <property type="term" value="C:nucleus"/>
    <property type="evidence" value="ECO:0007669"/>
    <property type="project" value="TreeGrafter"/>
</dbReference>
<dbReference type="InterPro" id="IPR029060">
    <property type="entry name" value="PIN-like_dom_sf"/>
</dbReference>